<organism evidence="1 2">
    <name type="scientific">Paenibacillus macerans</name>
    <name type="common">Bacillus macerans</name>
    <dbReference type="NCBI Taxonomy" id="44252"/>
    <lineage>
        <taxon>Bacteria</taxon>
        <taxon>Bacillati</taxon>
        <taxon>Bacillota</taxon>
        <taxon>Bacilli</taxon>
        <taxon>Bacillales</taxon>
        <taxon>Paenibacillaceae</taxon>
        <taxon>Paenibacillus</taxon>
    </lineage>
</organism>
<evidence type="ECO:0000313" key="2">
    <source>
        <dbReference type="Proteomes" id="UP000029278"/>
    </source>
</evidence>
<accession>A0A090ZG83</accession>
<dbReference type="Proteomes" id="UP000029278">
    <property type="component" value="Unassembled WGS sequence"/>
</dbReference>
<comment type="caution">
    <text evidence="1">The sequence shown here is derived from an EMBL/GenBank/DDBJ whole genome shotgun (WGS) entry which is preliminary data.</text>
</comment>
<name>A0A090ZG83_PAEMA</name>
<gene>
    <name evidence="1" type="ORF">DJ90_6027</name>
</gene>
<dbReference type="EMBL" id="JMQA01000023">
    <property type="protein sequence ID" value="KFN09240.1"/>
    <property type="molecule type" value="Genomic_DNA"/>
</dbReference>
<reference evidence="1 2" key="1">
    <citation type="submission" date="2014-04" db="EMBL/GenBank/DDBJ databases">
        <authorList>
            <person name="Bishop-Lilly K.A."/>
            <person name="Broomall S.M."/>
            <person name="Chain P.S."/>
            <person name="Chertkov O."/>
            <person name="Coyne S.R."/>
            <person name="Daligault H.E."/>
            <person name="Davenport K.W."/>
            <person name="Erkkila T."/>
            <person name="Frey K.G."/>
            <person name="Gibbons H.S."/>
            <person name="Gu W."/>
            <person name="Jaissle J."/>
            <person name="Johnson S.L."/>
            <person name="Koroleva G.I."/>
            <person name="Ladner J.T."/>
            <person name="Lo C.-C."/>
            <person name="Minogue T.D."/>
            <person name="Munk C."/>
            <person name="Palacios G.F."/>
            <person name="Redden C.L."/>
            <person name="Rosenzweig C.N."/>
            <person name="Scholz M.B."/>
            <person name="Teshima H."/>
            <person name="Xu Y."/>
        </authorList>
    </citation>
    <scope>NUCLEOTIDE SEQUENCE [LARGE SCALE GENOMIC DNA]</scope>
    <source>
        <strain evidence="1 2">8244</strain>
    </source>
</reference>
<evidence type="ECO:0000313" key="1">
    <source>
        <dbReference type="EMBL" id="KFN09240.1"/>
    </source>
</evidence>
<dbReference type="AlphaFoldDB" id="A0A090ZG83"/>
<sequence>MDFNILSLLVPLDLKFKIFSNNSYGNQHIIIYIGNFDILRKSDFLTIQHNLGLRGFRIDFMRR</sequence>
<keyword evidence="2" id="KW-1185">Reference proteome</keyword>
<proteinExistence type="predicted"/>
<dbReference type="HOGENOM" id="CLU_2881599_0_0_9"/>
<protein>
    <submittedName>
        <fullName evidence="1">Uncharacterized protein</fullName>
    </submittedName>
</protein>